<sequence>MFDVGPCSPSYPRYNQALKGSCHMQDTMDGQRRARTRRASDGLPRTILRPAHNRRAASIGHLPRVRFDSSLDVRTFYKDESPSQLACSFAMETTCVRSGGGTPSASLGFPPEGCKTASTWFLRHEQILFSKGDLATQNVHLDKLAMAPDRTLRGSVLVKNLTYVKSVFCRFTLDGWATFSDVCASYSSRAESGGEPDGYDRFEFSINQLCPTAFRADRIILCVCFVCNGQSYWDNNDGANYNIPLVKETPSLEEGPTVLECHPPEPGRAKNGQNVVRSLIDGVPLKVDKPQTPVAKTPISFKQPLRTKQLPMSKNMVCNWAPVSESHFIYSGWKEISCGK</sequence>
<dbReference type="InterPro" id="IPR005036">
    <property type="entry name" value="CBM21_dom"/>
</dbReference>
<dbReference type="Proteomes" id="UP000616885">
    <property type="component" value="Unassembled WGS sequence"/>
</dbReference>
<accession>A0A8H7MYT4</accession>
<dbReference type="EMBL" id="JADCTT010000013">
    <property type="protein sequence ID" value="KAF9745224.1"/>
    <property type="molecule type" value="Genomic_DNA"/>
</dbReference>
<evidence type="ECO:0000313" key="2">
    <source>
        <dbReference type="EMBL" id="KAF9745224.1"/>
    </source>
</evidence>
<dbReference type="AlphaFoldDB" id="A0A8H7MYT4"/>
<name>A0A8H7MYT4_BIOOC</name>
<evidence type="ECO:0000313" key="3">
    <source>
        <dbReference type="Proteomes" id="UP000616885"/>
    </source>
</evidence>
<dbReference type="PANTHER" id="PTHR12307">
    <property type="entry name" value="PROTEIN PHOSPHATASE 1 REGULATORY SUBUNIT"/>
    <property type="match status" value="1"/>
</dbReference>
<comment type="caution">
    <text evidence="2">The sequence shown here is derived from an EMBL/GenBank/DDBJ whole genome shotgun (WGS) entry which is preliminary data.</text>
</comment>
<proteinExistence type="predicted"/>
<dbReference type="InterPro" id="IPR050782">
    <property type="entry name" value="PP1_regulatory_subunit_3"/>
</dbReference>
<protein>
    <recommendedName>
        <fullName evidence="1">CBM21 domain-containing protein</fullName>
    </recommendedName>
</protein>
<reference evidence="2" key="1">
    <citation type="submission" date="2020-10" db="EMBL/GenBank/DDBJ databases">
        <title>High-Quality Genome Resource of Clonostachys rosea strain S41 by Oxford Nanopore Long-Read Sequencing.</title>
        <authorList>
            <person name="Wang H."/>
        </authorList>
    </citation>
    <scope>NUCLEOTIDE SEQUENCE</scope>
    <source>
        <strain evidence="2">S41</strain>
    </source>
</reference>
<dbReference type="GO" id="GO:0000164">
    <property type="term" value="C:protein phosphatase type 1 complex"/>
    <property type="evidence" value="ECO:0007669"/>
    <property type="project" value="TreeGrafter"/>
</dbReference>
<dbReference type="InterPro" id="IPR038175">
    <property type="entry name" value="CBM21_dom_sf"/>
</dbReference>
<dbReference type="GO" id="GO:0008157">
    <property type="term" value="F:protein phosphatase 1 binding"/>
    <property type="evidence" value="ECO:0007669"/>
    <property type="project" value="TreeGrafter"/>
</dbReference>
<organism evidence="2 3">
    <name type="scientific">Bionectria ochroleuca</name>
    <name type="common">Gliocladium roseum</name>
    <dbReference type="NCBI Taxonomy" id="29856"/>
    <lineage>
        <taxon>Eukaryota</taxon>
        <taxon>Fungi</taxon>
        <taxon>Dikarya</taxon>
        <taxon>Ascomycota</taxon>
        <taxon>Pezizomycotina</taxon>
        <taxon>Sordariomycetes</taxon>
        <taxon>Hypocreomycetidae</taxon>
        <taxon>Hypocreales</taxon>
        <taxon>Bionectriaceae</taxon>
        <taxon>Clonostachys</taxon>
    </lineage>
</organism>
<dbReference type="Pfam" id="PF03370">
    <property type="entry name" value="CBM_21"/>
    <property type="match status" value="1"/>
</dbReference>
<dbReference type="PANTHER" id="PTHR12307:SF36">
    <property type="entry name" value="GLYCOGEN-BINDING SUBUNIT 76A"/>
    <property type="match status" value="1"/>
</dbReference>
<dbReference type="PROSITE" id="PS51159">
    <property type="entry name" value="CBM21"/>
    <property type="match status" value="1"/>
</dbReference>
<feature type="domain" description="CBM21" evidence="1">
    <location>
        <begin position="131"/>
        <end position="244"/>
    </location>
</feature>
<evidence type="ECO:0000259" key="1">
    <source>
        <dbReference type="PROSITE" id="PS51159"/>
    </source>
</evidence>
<gene>
    <name evidence="2" type="ORF">IM811_004846</name>
</gene>
<dbReference type="Gene3D" id="2.60.40.2440">
    <property type="entry name" value="Carbohydrate binding type-21 domain"/>
    <property type="match status" value="1"/>
</dbReference>